<dbReference type="SUPFAM" id="SSF47413">
    <property type="entry name" value="lambda repressor-like DNA-binding domains"/>
    <property type="match status" value="1"/>
</dbReference>
<gene>
    <name evidence="2" type="ORF">ACFP1L_00310</name>
</gene>
<dbReference type="EMBL" id="JBHSSE010000002">
    <property type="protein sequence ID" value="MFC6200332.1"/>
    <property type="molecule type" value="Genomic_DNA"/>
</dbReference>
<dbReference type="Pfam" id="PF01381">
    <property type="entry name" value="HTH_3"/>
    <property type="match status" value="1"/>
</dbReference>
<dbReference type="PROSITE" id="PS50943">
    <property type="entry name" value="HTH_CROC1"/>
    <property type="match status" value="1"/>
</dbReference>
<dbReference type="RefSeq" id="WP_137616106.1">
    <property type="nucleotide sequence ID" value="NZ_BJDI01000007.1"/>
</dbReference>
<name>A0ABW1SGC2_9LACO</name>
<dbReference type="InterPro" id="IPR010982">
    <property type="entry name" value="Lambda_DNA-bd_dom_sf"/>
</dbReference>
<keyword evidence="3" id="KW-1185">Reference proteome</keyword>
<proteinExistence type="predicted"/>
<protein>
    <submittedName>
        <fullName evidence="2">Type II TA system antitoxin MqsA family protein</fullName>
    </submittedName>
</protein>
<evidence type="ECO:0000313" key="2">
    <source>
        <dbReference type="EMBL" id="MFC6200332.1"/>
    </source>
</evidence>
<evidence type="ECO:0000313" key="3">
    <source>
        <dbReference type="Proteomes" id="UP001596171"/>
    </source>
</evidence>
<dbReference type="NCBIfam" id="TIGR03830">
    <property type="entry name" value="CxxCG_CxxCG_HTH"/>
    <property type="match status" value="1"/>
</dbReference>
<feature type="domain" description="HTH cro/C1-type" evidence="1">
    <location>
        <begin position="65"/>
        <end position="117"/>
    </location>
</feature>
<dbReference type="InterPro" id="IPR001387">
    <property type="entry name" value="Cro/C1-type_HTH"/>
</dbReference>
<dbReference type="Proteomes" id="UP001596171">
    <property type="component" value="Unassembled WGS sequence"/>
</dbReference>
<sequence>MESTYVKNYTNTFMIHDHEYTVTAPARFDCKTHQIIADNELDDVAIELANQQYRDQFKLVTPREIKAYRAKIRLSQRELAELLGWSPNTVALYETGAFPSKANNKLLKALIAQPQFLMAFTVQDDESHAMEINEKVSQYLHVKH</sequence>
<accession>A0ABW1SGC2</accession>
<dbReference type="InterPro" id="IPR022452">
    <property type="entry name" value="MqsA"/>
</dbReference>
<organism evidence="2 3">
    <name type="scientific">Lactiplantibacillus nangangensis</name>
    <dbReference type="NCBI Taxonomy" id="2559917"/>
    <lineage>
        <taxon>Bacteria</taxon>
        <taxon>Bacillati</taxon>
        <taxon>Bacillota</taxon>
        <taxon>Bacilli</taxon>
        <taxon>Lactobacillales</taxon>
        <taxon>Lactobacillaceae</taxon>
        <taxon>Lactiplantibacillus</taxon>
    </lineage>
</organism>
<dbReference type="Gene3D" id="1.10.260.40">
    <property type="entry name" value="lambda repressor-like DNA-binding domains"/>
    <property type="match status" value="1"/>
</dbReference>
<comment type="caution">
    <text evidence="2">The sequence shown here is derived from an EMBL/GenBank/DDBJ whole genome shotgun (WGS) entry which is preliminary data.</text>
</comment>
<dbReference type="CDD" id="cd00093">
    <property type="entry name" value="HTH_XRE"/>
    <property type="match status" value="1"/>
</dbReference>
<reference evidence="3" key="1">
    <citation type="journal article" date="2019" name="Int. J. Syst. Evol. Microbiol.">
        <title>The Global Catalogue of Microorganisms (GCM) 10K type strain sequencing project: providing services to taxonomists for standard genome sequencing and annotation.</title>
        <authorList>
            <consortium name="The Broad Institute Genomics Platform"/>
            <consortium name="The Broad Institute Genome Sequencing Center for Infectious Disease"/>
            <person name="Wu L."/>
            <person name="Ma J."/>
        </authorList>
    </citation>
    <scope>NUCLEOTIDE SEQUENCE [LARGE SCALE GENOMIC DNA]</scope>
    <source>
        <strain evidence="3">CCM 8930</strain>
    </source>
</reference>
<evidence type="ECO:0000259" key="1">
    <source>
        <dbReference type="PROSITE" id="PS50943"/>
    </source>
</evidence>